<keyword evidence="3" id="KW-1185">Reference proteome</keyword>
<protein>
    <submittedName>
        <fullName evidence="2">Uncharacterized protein</fullName>
    </submittedName>
</protein>
<dbReference type="EMBL" id="JBHULK010000001">
    <property type="protein sequence ID" value="MFD2533478.1"/>
    <property type="molecule type" value="Genomic_DNA"/>
</dbReference>
<proteinExistence type="predicted"/>
<keyword evidence="1" id="KW-0472">Membrane</keyword>
<accession>A0ABW5JL36</accession>
<organism evidence="2 3">
    <name type="scientific">Gelatiniphilus marinus</name>
    <dbReference type="NCBI Taxonomy" id="1759464"/>
    <lineage>
        <taxon>Bacteria</taxon>
        <taxon>Pseudomonadati</taxon>
        <taxon>Bacteroidota</taxon>
        <taxon>Flavobacteriia</taxon>
        <taxon>Flavobacteriales</taxon>
        <taxon>Flavobacteriaceae</taxon>
        <taxon>Gelatiniphilus</taxon>
    </lineage>
</organism>
<dbReference type="Proteomes" id="UP001597441">
    <property type="component" value="Unassembled WGS sequence"/>
</dbReference>
<sequence length="85" mass="9679">MGGEGSMAAANNSLKNNRNLLKKNRKNALSGSYANLQLKEFPNATPEQLIEIKENMKREEKQIRKKLILAILLIISFLFFLYALI</sequence>
<comment type="caution">
    <text evidence="2">The sequence shown here is derived from an EMBL/GenBank/DDBJ whole genome shotgun (WGS) entry which is preliminary data.</text>
</comment>
<gene>
    <name evidence="2" type="ORF">ACFSQS_00060</name>
</gene>
<feature type="transmembrane region" description="Helical" evidence="1">
    <location>
        <begin position="67"/>
        <end position="84"/>
    </location>
</feature>
<dbReference type="RefSeq" id="WP_388012164.1">
    <property type="nucleotide sequence ID" value="NZ_JBHUDT010000001.1"/>
</dbReference>
<keyword evidence="1" id="KW-1133">Transmembrane helix</keyword>
<name>A0ABW5JL36_9FLAO</name>
<reference evidence="3" key="1">
    <citation type="journal article" date="2019" name="Int. J. Syst. Evol. Microbiol.">
        <title>The Global Catalogue of Microorganisms (GCM) 10K type strain sequencing project: providing services to taxonomists for standard genome sequencing and annotation.</title>
        <authorList>
            <consortium name="The Broad Institute Genomics Platform"/>
            <consortium name="The Broad Institute Genome Sequencing Center for Infectious Disease"/>
            <person name="Wu L."/>
            <person name="Ma J."/>
        </authorList>
    </citation>
    <scope>NUCLEOTIDE SEQUENCE [LARGE SCALE GENOMIC DNA]</scope>
    <source>
        <strain evidence="3">KCTC 42903</strain>
    </source>
</reference>
<evidence type="ECO:0000313" key="3">
    <source>
        <dbReference type="Proteomes" id="UP001597441"/>
    </source>
</evidence>
<evidence type="ECO:0000313" key="2">
    <source>
        <dbReference type="EMBL" id="MFD2533478.1"/>
    </source>
</evidence>
<evidence type="ECO:0000256" key="1">
    <source>
        <dbReference type="SAM" id="Phobius"/>
    </source>
</evidence>
<keyword evidence="1" id="KW-0812">Transmembrane</keyword>